<dbReference type="AlphaFoldDB" id="T0ZY87"/>
<dbReference type="InterPro" id="IPR001482">
    <property type="entry name" value="T2SS/T4SS_dom"/>
</dbReference>
<evidence type="ECO:0000256" key="1">
    <source>
        <dbReference type="ARBA" id="ARBA00006611"/>
    </source>
</evidence>
<dbReference type="InterPro" id="IPR027417">
    <property type="entry name" value="P-loop_NTPase"/>
</dbReference>
<protein>
    <submittedName>
        <fullName evidence="3">Type II secretion system protein E</fullName>
    </submittedName>
</protein>
<dbReference type="SUPFAM" id="SSF52540">
    <property type="entry name" value="P-loop containing nucleoside triphosphate hydrolases"/>
    <property type="match status" value="1"/>
</dbReference>
<feature type="non-terminal residue" evidence="3">
    <location>
        <position position="169"/>
    </location>
</feature>
<proteinExistence type="inferred from homology"/>
<feature type="domain" description="Bacterial type II secretion system protein E" evidence="2">
    <location>
        <begin position="4"/>
        <end position="150"/>
    </location>
</feature>
<dbReference type="PANTHER" id="PTHR30486:SF6">
    <property type="entry name" value="TYPE IV PILUS RETRACTATION ATPASE PILT"/>
    <property type="match status" value="1"/>
</dbReference>
<reference evidence="3" key="2">
    <citation type="journal article" date="2014" name="ISME J.">
        <title>Microbial stratification in low pH oxic and suboxic macroscopic growths along an acid mine drainage.</title>
        <authorList>
            <person name="Mendez-Garcia C."/>
            <person name="Mesa V."/>
            <person name="Sprenger R.R."/>
            <person name="Richter M."/>
            <person name="Diez M.S."/>
            <person name="Solano J."/>
            <person name="Bargiela R."/>
            <person name="Golyshina O.V."/>
            <person name="Manteca A."/>
            <person name="Ramos J.L."/>
            <person name="Gallego J.R."/>
            <person name="Llorente I."/>
            <person name="Martins Dos Santos V.A."/>
            <person name="Jensen O.N."/>
            <person name="Pelaez A.I."/>
            <person name="Sanchez J."/>
            <person name="Ferrer M."/>
        </authorList>
    </citation>
    <scope>NUCLEOTIDE SEQUENCE</scope>
</reference>
<feature type="non-terminal residue" evidence="3">
    <location>
        <position position="1"/>
    </location>
</feature>
<sequence>ALTEYGGNMMVVGGTATGKTTLMNAILLFIPSQKKIVSIEDTREINLIHENWVPMTTRPGFGQLNRETGKRNGEIDMFDLLTITMRQRPSYVVVGEVRGAEAFTLFQAMSIGRYVFGTFHADDISTFIHRMESKPINVPRNMLLTLDVVIILQNVTDERGSRRRIKTVS</sequence>
<accession>T0ZY87</accession>
<name>T0ZY87_9ZZZZ</name>
<dbReference type="EMBL" id="AUZZ01005490">
    <property type="protein sequence ID" value="EQD49528.1"/>
    <property type="molecule type" value="Genomic_DNA"/>
</dbReference>
<dbReference type="InterPro" id="IPR050921">
    <property type="entry name" value="T4SS_GSP_E_ATPase"/>
</dbReference>
<dbReference type="Pfam" id="PF00437">
    <property type="entry name" value="T2SSE"/>
    <property type="match status" value="1"/>
</dbReference>
<organism evidence="3">
    <name type="scientific">mine drainage metagenome</name>
    <dbReference type="NCBI Taxonomy" id="410659"/>
    <lineage>
        <taxon>unclassified sequences</taxon>
        <taxon>metagenomes</taxon>
        <taxon>ecological metagenomes</taxon>
    </lineage>
</organism>
<evidence type="ECO:0000313" key="3">
    <source>
        <dbReference type="EMBL" id="EQD49528.1"/>
    </source>
</evidence>
<evidence type="ECO:0000259" key="2">
    <source>
        <dbReference type="Pfam" id="PF00437"/>
    </source>
</evidence>
<comment type="similarity">
    <text evidence="1">Belongs to the GSP E family.</text>
</comment>
<dbReference type="CDD" id="cd01130">
    <property type="entry name" value="VirB11-like_ATPase"/>
    <property type="match status" value="1"/>
</dbReference>
<comment type="caution">
    <text evidence="3">The sequence shown here is derived from an EMBL/GenBank/DDBJ whole genome shotgun (WGS) entry which is preliminary data.</text>
</comment>
<reference evidence="3" key="1">
    <citation type="submission" date="2013-08" db="EMBL/GenBank/DDBJ databases">
        <authorList>
            <person name="Mendez C."/>
            <person name="Richter M."/>
            <person name="Ferrer M."/>
            <person name="Sanchez J."/>
        </authorList>
    </citation>
    <scope>NUCLEOTIDE SEQUENCE</scope>
</reference>
<dbReference type="Gene3D" id="3.40.50.300">
    <property type="entry name" value="P-loop containing nucleotide triphosphate hydrolases"/>
    <property type="match status" value="1"/>
</dbReference>
<dbReference type="GO" id="GO:0016887">
    <property type="term" value="F:ATP hydrolysis activity"/>
    <property type="evidence" value="ECO:0007669"/>
    <property type="project" value="InterPro"/>
</dbReference>
<dbReference type="PANTHER" id="PTHR30486">
    <property type="entry name" value="TWITCHING MOTILITY PROTEIN PILT"/>
    <property type="match status" value="1"/>
</dbReference>
<gene>
    <name evidence="3" type="ORF">B2A_07656</name>
</gene>